<evidence type="ECO:0000259" key="8">
    <source>
        <dbReference type="Pfam" id="PF02397"/>
    </source>
</evidence>
<dbReference type="InterPro" id="IPR017464">
    <property type="entry name" value="Sugar_tfrase_EpsB_2"/>
</dbReference>
<dbReference type="PANTHER" id="PTHR30576:SF0">
    <property type="entry name" value="UNDECAPRENYL-PHOSPHATE N-ACETYLGALACTOSAMINYL 1-PHOSPHATE TRANSFERASE-RELATED"/>
    <property type="match status" value="1"/>
</dbReference>
<dbReference type="RefSeq" id="WP_311361404.1">
    <property type="nucleotide sequence ID" value="NZ_JAVRIE010000003.1"/>
</dbReference>
<keyword evidence="4 7" id="KW-0812">Transmembrane</keyword>
<keyword evidence="10" id="KW-1185">Reference proteome</keyword>
<sequence length="470" mass="53944">MASSNKRQNKRSTALVLTEAVLVSYVSYIASFVLQSLQLIPKPNTEALTINIFLLMIAILVCSLSVGLYETKLRETFRGIIRRIFVSLVLSYFIVEIVTTALFTQLDTHPYFLPTAVCFNIVTIVFFRYFTNRLGLMGLSSSRILILGAGVRASIIENRMRRDVDRLGFELVGFVPIPGDDRANGVQREKIIHVRIDDAFKQFLLDNDIEEVIVACDQRRGTLPVSVLFDCRLRGIEVTDLLDFMERERGQIVVDLMYPSWVIYSNGFHSQNYLRESLDYVLNITLASILMFFVWPIMLITAIIIYIDDGFRTGASVFYKQERVGKDGKLFNILKFRSMRPDAEKDGAKWATKNDNRVTSIGNFIRKYRVDELPQLLNVLKGEMSFIGPRPERPQFVQQLVKEVPYYNQRHNVKPGLAGWAQLNYPYGASVKDSLEKLKFDLYYVKHQSLLLDILILIRTVEIVLFGKGR</sequence>
<dbReference type="Pfam" id="PF02397">
    <property type="entry name" value="Bac_transf"/>
    <property type="match status" value="1"/>
</dbReference>
<dbReference type="AlphaFoldDB" id="A0AAW8R2R8"/>
<dbReference type="NCBIfam" id="TIGR03025">
    <property type="entry name" value="EPS_sugtrans"/>
    <property type="match status" value="1"/>
</dbReference>
<evidence type="ECO:0000256" key="2">
    <source>
        <dbReference type="ARBA" id="ARBA00006464"/>
    </source>
</evidence>
<name>A0AAW8R2R8_9ALTE</name>
<accession>A0AAW8R2R8</accession>
<dbReference type="Proteomes" id="UP001249020">
    <property type="component" value="Unassembled WGS sequence"/>
</dbReference>
<evidence type="ECO:0000256" key="3">
    <source>
        <dbReference type="ARBA" id="ARBA00022679"/>
    </source>
</evidence>
<gene>
    <name evidence="9" type="ORF">RM544_08720</name>
</gene>
<comment type="similarity">
    <text evidence="2">Belongs to the bacterial sugar transferase family.</text>
</comment>
<evidence type="ECO:0000256" key="5">
    <source>
        <dbReference type="ARBA" id="ARBA00022989"/>
    </source>
</evidence>
<protein>
    <submittedName>
        <fullName evidence="9">TIGR03013 family PEP-CTERM/XrtA system glycosyltransferase</fullName>
    </submittedName>
</protein>
<comment type="subcellular location">
    <subcellularLocation>
        <location evidence="1">Membrane</location>
        <topology evidence="1">Multi-pass membrane protein</topology>
    </subcellularLocation>
</comment>
<keyword evidence="3" id="KW-0808">Transferase</keyword>
<feature type="transmembrane region" description="Helical" evidence="7">
    <location>
        <begin position="111"/>
        <end position="130"/>
    </location>
</feature>
<dbReference type="GO" id="GO:0016020">
    <property type="term" value="C:membrane"/>
    <property type="evidence" value="ECO:0007669"/>
    <property type="project" value="UniProtKB-SubCell"/>
</dbReference>
<organism evidence="9 10">
    <name type="scientific">Brumicola blandensis</name>
    <dbReference type="NCBI Taxonomy" id="3075611"/>
    <lineage>
        <taxon>Bacteria</taxon>
        <taxon>Pseudomonadati</taxon>
        <taxon>Pseudomonadota</taxon>
        <taxon>Gammaproteobacteria</taxon>
        <taxon>Alteromonadales</taxon>
        <taxon>Alteromonadaceae</taxon>
        <taxon>Brumicola</taxon>
    </lineage>
</organism>
<feature type="domain" description="Bacterial sugar transferase" evidence="8">
    <location>
        <begin position="281"/>
        <end position="465"/>
    </location>
</feature>
<feature type="transmembrane region" description="Helical" evidence="7">
    <location>
        <begin position="12"/>
        <end position="35"/>
    </location>
</feature>
<reference evidence="9 10" key="1">
    <citation type="submission" date="2023-09" db="EMBL/GenBank/DDBJ databases">
        <authorList>
            <person name="Rey-Velasco X."/>
        </authorList>
    </citation>
    <scope>NUCLEOTIDE SEQUENCE [LARGE SCALE GENOMIC DNA]</scope>
    <source>
        <strain evidence="9 10">W409</strain>
    </source>
</reference>
<keyword evidence="6 7" id="KW-0472">Membrane</keyword>
<dbReference type="EMBL" id="JAVRIE010000003">
    <property type="protein sequence ID" value="MDT0582622.1"/>
    <property type="molecule type" value="Genomic_DNA"/>
</dbReference>
<proteinExistence type="inferred from homology"/>
<dbReference type="InterPro" id="IPR017475">
    <property type="entry name" value="EPS_sugar_tfrase"/>
</dbReference>
<dbReference type="InterPro" id="IPR003362">
    <property type="entry name" value="Bact_transf"/>
</dbReference>
<comment type="caution">
    <text evidence="9">The sequence shown here is derived from an EMBL/GenBank/DDBJ whole genome shotgun (WGS) entry which is preliminary data.</text>
</comment>
<evidence type="ECO:0000313" key="10">
    <source>
        <dbReference type="Proteomes" id="UP001249020"/>
    </source>
</evidence>
<evidence type="ECO:0000256" key="6">
    <source>
        <dbReference type="ARBA" id="ARBA00023136"/>
    </source>
</evidence>
<feature type="transmembrane region" description="Helical" evidence="7">
    <location>
        <begin position="81"/>
        <end position="105"/>
    </location>
</feature>
<dbReference type="NCBIfam" id="TIGR03013">
    <property type="entry name" value="EpsB_2"/>
    <property type="match status" value="1"/>
</dbReference>
<feature type="transmembrane region" description="Helical" evidence="7">
    <location>
        <begin position="280"/>
        <end position="307"/>
    </location>
</feature>
<evidence type="ECO:0000313" key="9">
    <source>
        <dbReference type="EMBL" id="MDT0582622.1"/>
    </source>
</evidence>
<feature type="transmembrane region" description="Helical" evidence="7">
    <location>
        <begin position="47"/>
        <end position="69"/>
    </location>
</feature>
<keyword evidence="5 7" id="KW-1133">Transmembrane helix</keyword>
<evidence type="ECO:0000256" key="4">
    <source>
        <dbReference type="ARBA" id="ARBA00022692"/>
    </source>
</evidence>
<dbReference type="Gene3D" id="3.40.50.720">
    <property type="entry name" value="NAD(P)-binding Rossmann-like Domain"/>
    <property type="match status" value="1"/>
</dbReference>
<evidence type="ECO:0000256" key="7">
    <source>
        <dbReference type="SAM" id="Phobius"/>
    </source>
</evidence>
<dbReference type="GO" id="GO:0016780">
    <property type="term" value="F:phosphotransferase activity, for other substituted phosphate groups"/>
    <property type="evidence" value="ECO:0007669"/>
    <property type="project" value="TreeGrafter"/>
</dbReference>
<evidence type="ECO:0000256" key="1">
    <source>
        <dbReference type="ARBA" id="ARBA00004141"/>
    </source>
</evidence>
<dbReference type="PANTHER" id="PTHR30576">
    <property type="entry name" value="COLANIC BIOSYNTHESIS UDP-GLUCOSE LIPID CARRIER TRANSFERASE"/>
    <property type="match status" value="1"/>
</dbReference>